<keyword evidence="3 7" id="KW-0812">Transmembrane</keyword>
<feature type="transmembrane region" description="Helical" evidence="7">
    <location>
        <begin position="21"/>
        <end position="41"/>
    </location>
</feature>
<comment type="similarity">
    <text evidence="6">Belongs to the ABC-4 integral membrane protein family.</text>
</comment>
<keyword evidence="2" id="KW-1003">Cell membrane</keyword>
<keyword evidence="11" id="KW-1185">Reference proteome</keyword>
<feature type="domain" description="MacB-like periplasmic core" evidence="9">
    <location>
        <begin position="21"/>
        <end position="239"/>
    </location>
</feature>
<evidence type="ECO:0000256" key="6">
    <source>
        <dbReference type="ARBA" id="ARBA00038076"/>
    </source>
</evidence>
<dbReference type="InterPro" id="IPR050250">
    <property type="entry name" value="Macrolide_Exporter_MacB"/>
</dbReference>
<evidence type="ECO:0000256" key="3">
    <source>
        <dbReference type="ARBA" id="ARBA00022692"/>
    </source>
</evidence>
<dbReference type="EMBL" id="FOOK01000006">
    <property type="protein sequence ID" value="SFF84419.1"/>
    <property type="molecule type" value="Genomic_DNA"/>
</dbReference>
<dbReference type="STRING" id="201973.SAMN04488025_106114"/>
<feature type="transmembrane region" description="Helical" evidence="7">
    <location>
        <begin position="363"/>
        <end position="381"/>
    </location>
</feature>
<dbReference type="GO" id="GO:0005886">
    <property type="term" value="C:plasma membrane"/>
    <property type="evidence" value="ECO:0007669"/>
    <property type="project" value="UniProtKB-SubCell"/>
</dbReference>
<reference evidence="10 11" key="1">
    <citation type="submission" date="2016-10" db="EMBL/GenBank/DDBJ databases">
        <authorList>
            <person name="de Groot N.N."/>
        </authorList>
    </citation>
    <scope>NUCLEOTIDE SEQUENCE [LARGE SCALE GENOMIC DNA]</scope>
    <source>
        <strain evidence="10 11">DSM 44945</strain>
    </source>
</reference>
<evidence type="ECO:0000256" key="7">
    <source>
        <dbReference type="SAM" id="Phobius"/>
    </source>
</evidence>
<accession>A0A1I2M135</accession>
<keyword evidence="4 7" id="KW-1133">Transmembrane helix</keyword>
<organism evidence="10 11">
    <name type="scientific">Planifilum fulgidum</name>
    <dbReference type="NCBI Taxonomy" id="201973"/>
    <lineage>
        <taxon>Bacteria</taxon>
        <taxon>Bacillati</taxon>
        <taxon>Bacillota</taxon>
        <taxon>Bacilli</taxon>
        <taxon>Bacillales</taxon>
        <taxon>Thermoactinomycetaceae</taxon>
        <taxon>Planifilum</taxon>
    </lineage>
</organism>
<evidence type="ECO:0000313" key="11">
    <source>
        <dbReference type="Proteomes" id="UP000198661"/>
    </source>
</evidence>
<dbReference type="OrthoDB" id="9770036at2"/>
<feature type="transmembrane region" description="Helical" evidence="7">
    <location>
        <begin position="319"/>
        <end position="343"/>
    </location>
</feature>
<evidence type="ECO:0000256" key="2">
    <source>
        <dbReference type="ARBA" id="ARBA00022475"/>
    </source>
</evidence>
<dbReference type="RefSeq" id="WP_092036573.1">
    <property type="nucleotide sequence ID" value="NZ_FOOK01000006.1"/>
</dbReference>
<dbReference type="GO" id="GO:0022857">
    <property type="term" value="F:transmembrane transporter activity"/>
    <property type="evidence" value="ECO:0007669"/>
    <property type="project" value="TreeGrafter"/>
</dbReference>
<comment type="subcellular location">
    <subcellularLocation>
        <location evidence="1">Cell membrane</location>
        <topology evidence="1">Multi-pass membrane protein</topology>
    </subcellularLocation>
</comment>
<evidence type="ECO:0000256" key="5">
    <source>
        <dbReference type="ARBA" id="ARBA00023136"/>
    </source>
</evidence>
<gene>
    <name evidence="10" type="ORF">SAMN04488025_106114</name>
</gene>
<dbReference type="PANTHER" id="PTHR30572:SF4">
    <property type="entry name" value="ABC TRANSPORTER PERMEASE YTRF"/>
    <property type="match status" value="1"/>
</dbReference>
<dbReference type="InterPro" id="IPR003838">
    <property type="entry name" value="ABC3_permease_C"/>
</dbReference>
<evidence type="ECO:0000313" key="10">
    <source>
        <dbReference type="EMBL" id="SFF84419.1"/>
    </source>
</evidence>
<feature type="transmembrane region" description="Helical" evidence="7">
    <location>
        <begin position="271"/>
        <end position="298"/>
    </location>
</feature>
<evidence type="ECO:0000259" key="8">
    <source>
        <dbReference type="Pfam" id="PF02687"/>
    </source>
</evidence>
<dbReference type="Proteomes" id="UP000198661">
    <property type="component" value="Unassembled WGS sequence"/>
</dbReference>
<sequence>MSVWENVKMALDSIFAHKLRSFLTMLGIVIGVASVIIIVSIGQGGEAQLTEAFAGTGNTITVMPGPEMQLNEGGALPDDLFTEEDIRALERLPEVKRVFAVSYSTADIRYRGERMEGAVVFGINNNGILEMDQRKLSEGSGFRTSDFLSGSAGALVSADIRDELFDGKNPVGSIIRIGDRPVVVKGVLEPVEGLFSGFQQTEIYLPYRTWQRVFGQGRISQLILQAESPEQIEAAGEKAVDLLNRRHNTDDGYQVLNLEQITEGISRVARIMTIVIGSIGGISLLVGGIGVMNIMLVSVTERTREIGIRMAMGATRAQILLQFLIESITLTVIGGAIGILIGYGVSGLISLLSPWPATVSLPVALGGLLFSVLFGVVFGLLPANKAARLDPIECLRYE</sequence>
<proteinExistence type="inferred from homology"/>
<name>A0A1I2M135_9BACL</name>
<evidence type="ECO:0000256" key="1">
    <source>
        <dbReference type="ARBA" id="ARBA00004651"/>
    </source>
</evidence>
<dbReference type="InterPro" id="IPR025857">
    <property type="entry name" value="MacB_PCD"/>
</dbReference>
<dbReference type="Pfam" id="PF12704">
    <property type="entry name" value="MacB_PCD"/>
    <property type="match status" value="1"/>
</dbReference>
<dbReference type="AlphaFoldDB" id="A0A1I2M135"/>
<dbReference type="PANTHER" id="PTHR30572">
    <property type="entry name" value="MEMBRANE COMPONENT OF TRANSPORTER-RELATED"/>
    <property type="match status" value="1"/>
</dbReference>
<feature type="domain" description="ABC3 transporter permease C-terminal" evidence="8">
    <location>
        <begin position="278"/>
        <end position="391"/>
    </location>
</feature>
<keyword evidence="5 7" id="KW-0472">Membrane</keyword>
<protein>
    <submittedName>
        <fullName evidence="10">Putative ABC transport system permease protein</fullName>
    </submittedName>
</protein>
<evidence type="ECO:0000259" key="9">
    <source>
        <dbReference type="Pfam" id="PF12704"/>
    </source>
</evidence>
<evidence type="ECO:0000256" key="4">
    <source>
        <dbReference type="ARBA" id="ARBA00022989"/>
    </source>
</evidence>
<dbReference type="Pfam" id="PF02687">
    <property type="entry name" value="FtsX"/>
    <property type="match status" value="1"/>
</dbReference>